<feature type="transmembrane region" description="Helical" evidence="1">
    <location>
        <begin position="65"/>
        <end position="90"/>
    </location>
</feature>
<keyword evidence="1" id="KW-1133">Transmembrane helix</keyword>
<proteinExistence type="predicted"/>
<gene>
    <name evidence="2" type="ORF">RM479_11920</name>
</gene>
<evidence type="ECO:0000256" key="1">
    <source>
        <dbReference type="SAM" id="Phobius"/>
    </source>
</evidence>
<accession>A0ABU2M8X8</accession>
<keyword evidence="3" id="KW-1185">Reference proteome</keyword>
<feature type="transmembrane region" description="Helical" evidence="1">
    <location>
        <begin position="20"/>
        <end position="44"/>
    </location>
</feature>
<reference evidence="3" key="1">
    <citation type="submission" date="2023-07" db="EMBL/GenBank/DDBJ databases">
        <title>30 novel species of actinomycetes from the DSMZ collection.</title>
        <authorList>
            <person name="Nouioui I."/>
        </authorList>
    </citation>
    <scope>NUCLEOTIDE SEQUENCE [LARGE SCALE GENOMIC DNA]</scope>
    <source>
        <strain evidence="3">DSM 44743</strain>
    </source>
</reference>
<evidence type="ECO:0000313" key="3">
    <source>
        <dbReference type="Proteomes" id="UP001183390"/>
    </source>
</evidence>
<dbReference type="RefSeq" id="WP_311511775.1">
    <property type="nucleotide sequence ID" value="NZ_JAVREP010000006.1"/>
</dbReference>
<protein>
    <submittedName>
        <fullName evidence="2">DUF4190 domain-containing protein</fullName>
    </submittedName>
</protein>
<organism evidence="2 3">
    <name type="scientific">Nocardiopsis lambiniae</name>
    <dbReference type="NCBI Taxonomy" id="3075539"/>
    <lineage>
        <taxon>Bacteria</taxon>
        <taxon>Bacillati</taxon>
        <taxon>Actinomycetota</taxon>
        <taxon>Actinomycetes</taxon>
        <taxon>Streptosporangiales</taxon>
        <taxon>Nocardiopsidaceae</taxon>
        <taxon>Nocardiopsis</taxon>
    </lineage>
</organism>
<dbReference type="EMBL" id="JAVREP010000006">
    <property type="protein sequence ID" value="MDT0329119.1"/>
    <property type="molecule type" value="Genomic_DNA"/>
</dbReference>
<evidence type="ECO:0000313" key="2">
    <source>
        <dbReference type="EMBL" id="MDT0329119.1"/>
    </source>
</evidence>
<keyword evidence="1" id="KW-0472">Membrane</keyword>
<comment type="caution">
    <text evidence="2">The sequence shown here is derived from an EMBL/GenBank/DDBJ whole genome shotgun (WGS) entry which is preliminary data.</text>
</comment>
<dbReference type="Proteomes" id="UP001183390">
    <property type="component" value="Unassembled WGS sequence"/>
</dbReference>
<keyword evidence="1" id="KW-0812">Transmembrane</keyword>
<sequence length="131" mass="13931">MTDNRPEPRSDTEPPRVERGGLWGLFFGLAGLLLPPYGGVLSAFGLVQGLRARRAARRNRSDAPLALLSVAVGVAGIVVSIAMVAVSVVFHDQLMDYRDCSARAHTVSSQQVCDDAWNSGTALPPWVTTGA</sequence>
<name>A0ABU2M8X8_9ACTN</name>